<dbReference type="PANTHER" id="PTHR21052:SF0">
    <property type="entry name" value="ALPHA-KETOGLUTARATE-DEPENDENT DIOXYGENASE ALKB HOMOLOG 7, MITOCHONDRIAL"/>
    <property type="match status" value="1"/>
</dbReference>
<evidence type="ECO:0000259" key="1">
    <source>
        <dbReference type="Pfam" id="PF13532"/>
    </source>
</evidence>
<dbReference type="Gene3D" id="2.60.120.590">
    <property type="entry name" value="Alpha-ketoglutarate-dependent dioxygenase AlkB-like"/>
    <property type="match status" value="1"/>
</dbReference>
<dbReference type="EMBL" id="GIBP01008811">
    <property type="protein sequence ID" value="NDV37780.1"/>
    <property type="molecule type" value="Transcribed_RNA"/>
</dbReference>
<dbReference type="AlphaFoldDB" id="A0A6B2LLS5"/>
<dbReference type="PANTHER" id="PTHR21052">
    <property type="entry name" value="SPERMATOGENESIS ASSOCIATED 11-RELATED"/>
    <property type="match status" value="1"/>
</dbReference>
<evidence type="ECO:0000313" key="2">
    <source>
        <dbReference type="EMBL" id="NDV37780.1"/>
    </source>
</evidence>
<dbReference type="GO" id="GO:0006974">
    <property type="term" value="P:DNA damage response"/>
    <property type="evidence" value="ECO:0007669"/>
    <property type="project" value="InterPro"/>
</dbReference>
<organism evidence="2">
    <name type="scientific">Arcella intermedia</name>
    <dbReference type="NCBI Taxonomy" id="1963864"/>
    <lineage>
        <taxon>Eukaryota</taxon>
        <taxon>Amoebozoa</taxon>
        <taxon>Tubulinea</taxon>
        <taxon>Elardia</taxon>
        <taxon>Arcellinida</taxon>
        <taxon>Sphaerothecina</taxon>
        <taxon>Arcellidae</taxon>
        <taxon>Arcella</taxon>
    </lineage>
</organism>
<dbReference type="GO" id="GO:0005759">
    <property type="term" value="C:mitochondrial matrix"/>
    <property type="evidence" value="ECO:0007669"/>
    <property type="project" value="TreeGrafter"/>
</dbReference>
<proteinExistence type="predicted"/>
<dbReference type="InterPro" id="IPR027450">
    <property type="entry name" value="AlkB-like"/>
</dbReference>
<dbReference type="InterPro" id="IPR032870">
    <property type="entry name" value="ALKBH7-like"/>
</dbReference>
<reference evidence="2" key="1">
    <citation type="journal article" date="2020" name="J. Eukaryot. Microbiol.">
        <title>De novo Sequencing, Assembly and Annotation of the Transcriptome for the Free-Living Testate Amoeba Arcella intermedia.</title>
        <authorList>
            <person name="Ribeiro G.M."/>
            <person name="Porfirio-Sousa A.L."/>
            <person name="Maurer-Alcala X.X."/>
            <person name="Katz L.A."/>
            <person name="Lahr D.J.G."/>
        </authorList>
    </citation>
    <scope>NUCLEOTIDE SEQUENCE</scope>
</reference>
<dbReference type="SUPFAM" id="SSF51197">
    <property type="entry name" value="Clavaminate synthase-like"/>
    <property type="match status" value="1"/>
</dbReference>
<name>A0A6B2LLS5_9EUKA</name>
<dbReference type="InterPro" id="IPR037151">
    <property type="entry name" value="AlkB-like_sf"/>
</dbReference>
<feature type="domain" description="Alpha-ketoglutarate-dependent dioxygenase AlkB-like" evidence="1">
    <location>
        <begin position="80"/>
        <end position="166"/>
    </location>
</feature>
<dbReference type="Pfam" id="PF13532">
    <property type="entry name" value="2OG-FeII_Oxy_2"/>
    <property type="match status" value="1"/>
</dbReference>
<protein>
    <recommendedName>
        <fullName evidence="1">Alpha-ketoglutarate-dependent dioxygenase AlkB-like domain-containing protein</fullName>
    </recommendedName>
</protein>
<dbReference type="GO" id="GO:0006631">
    <property type="term" value="P:fatty acid metabolic process"/>
    <property type="evidence" value="ECO:0007669"/>
    <property type="project" value="TreeGrafter"/>
</dbReference>
<sequence length="175" mass="20333">MYPSFITPGEHDYLVDFVSPLLDAAEYYSSHWDQVISEYREMELHIDKWDKECRNIFSRQRSLFPEGTNWKEKIHVLDLQEGGRIDHHIDSVDASGSIISGISLLSDSVFQLKDETTGSEVDVYLPKRSLYIMKNSVRYNYGHAIQPGQVDFNGKKIKKTRRISIISRDKLTNFE</sequence>
<accession>A0A6B2LLS5</accession>